<sequence>MNRIDFNDLSNLPNFKGVRQVPRKNRAFSVIEKTNKVEDASRKRRGSVAYIENTKKPPENIHKELSKKLIKLDSITSIPPKTETTITDKQKLGIYYEDNIFEYLLNREKKYIVNYEVLTRGNPKIVECRALAIDWLVLVAHKLFMSQETVYLMVNLVDRTLSLDNLNYERIQLLGIASLYLTSKIEEYYPASVSDMIKLSQNAYEKEEVFALEKELLQLHNFNVHGVEPMTFMNRLILSTNHSEDADFKETVILLYDTLLTCKHYSSLRCSLLSAGAVFGAVTLYGDKWTDSLVSCSKYKESDLAVIAKKMLKNLYFMKTETSIPALNGVRRKYLSKSQHRDIINSGRIDIPHLVCAIHAMSNKIKAPSTK</sequence>
<dbReference type="EMBL" id="HG994590">
    <property type="protein sequence ID" value="CAF2806471.1"/>
    <property type="molecule type" value="Genomic_DNA"/>
</dbReference>
<dbReference type="InterPro" id="IPR006671">
    <property type="entry name" value="Cyclin_N"/>
</dbReference>
<feature type="domain" description="Cyclin-like" evidence="2">
    <location>
        <begin position="134"/>
        <end position="218"/>
    </location>
</feature>
<dbReference type="SUPFAM" id="SSF47954">
    <property type="entry name" value="Cyclin-like"/>
    <property type="match status" value="2"/>
</dbReference>
<dbReference type="AlphaFoldDB" id="A0A7R8CFH7"/>
<dbReference type="Pfam" id="PF02984">
    <property type="entry name" value="Cyclin_C"/>
    <property type="match status" value="1"/>
</dbReference>
<feature type="domain" description="Cyclin C-terminal" evidence="3">
    <location>
        <begin position="227"/>
        <end position="346"/>
    </location>
</feature>
<dbReference type="Gene3D" id="1.10.472.10">
    <property type="entry name" value="Cyclin-like"/>
    <property type="match status" value="2"/>
</dbReference>
<dbReference type="InterPro" id="IPR036915">
    <property type="entry name" value="Cyclin-like_sf"/>
</dbReference>
<evidence type="ECO:0000259" key="2">
    <source>
        <dbReference type="SMART" id="SM00385"/>
    </source>
</evidence>
<dbReference type="SMART" id="SM00385">
    <property type="entry name" value="CYCLIN"/>
    <property type="match status" value="2"/>
</dbReference>
<gene>
    <name evidence="4" type="ORF">LSAA_2871</name>
</gene>
<proteinExistence type="inferred from homology"/>
<dbReference type="Proteomes" id="UP000675881">
    <property type="component" value="Chromosome 11"/>
</dbReference>
<dbReference type="InterPro" id="IPR004367">
    <property type="entry name" value="Cyclin_C-dom"/>
</dbReference>
<name>A0A7R8CFH7_LEPSM</name>
<dbReference type="PANTHER" id="PTHR10177">
    <property type="entry name" value="CYCLINS"/>
    <property type="match status" value="1"/>
</dbReference>
<evidence type="ECO:0000259" key="3">
    <source>
        <dbReference type="SMART" id="SM01332"/>
    </source>
</evidence>
<feature type="domain" description="Cyclin-like" evidence="2">
    <location>
        <begin position="231"/>
        <end position="313"/>
    </location>
</feature>
<dbReference type="Pfam" id="PF00134">
    <property type="entry name" value="Cyclin_N"/>
    <property type="match status" value="1"/>
</dbReference>
<dbReference type="InterPro" id="IPR013763">
    <property type="entry name" value="Cyclin-like_dom"/>
</dbReference>
<comment type="similarity">
    <text evidence="1">Belongs to the cyclin family.</text>
</comment>
<reference evidence="4" key="1">
    <citation type="submission" date="2021-02" db="EMBL/GenBank/DDBJ databases">
        <authorList>
            <person name="Bekaert M."/>
        </authorList>
    </citation>
    <scope>NUCLEOTIDE SEQUENCE</scope>
    <source>
        <strain evidence="4">IoA-00</strain>
    </source>
</reference>
<organism evidence="4 5">
    <name type="scientific">Lepeophtheirus salmonis</name>
    <name type="common">Salmon louse</name>
    <name type="synonym">Caligus salmonis</name>
    <dbReference type="NCBI Taxonomy" id="72036"/>
    <lineage>
        <taxon>Eukaryota</taxon>
        <taxon>Metazoa</taxon>
        <taxon>Ecdysozoa</taxon>
        <taxon>Arthropoda</taxon>
        <taxon>Crustacea</taxon>
        <taxon>Multicrustacea</taxon>
        <taxon>Hexanauplia</taxon>
        <taxon>Copepoda</taxon>
        <taxon>Siphonostomatoida</taxon>
        <taxon>Caligidae</taxon>
        <taxon>Lepeophtheirus</taxon>
    </lineage>
</organism>
<dbReference type="FunFam" id="1.10.472.10:FF:000057">
    <property type="entry name" value="Cyclin N-terminal domain containing 2"/>
    <property type="match status" value="1"/>
</dbReference>
<keyword evidence="1" id="KW-0195">Cyclin</keyword>
<evidence type="ECO:0000313" key="4">
    <source>
        <dbReference type="EMBL" id="CAF2806471.1"/>
    </source>
</evidence>
<evidence type="ECO:0000313" key="5">
    <source>
        <dbReference type="Proteomes" id="UP000675881"/>
    </source>
</evidence>
<keyword evidence="5" id="KW-1185">Reference proteome</keyword>
<protein>
    <submittedName>
        <fullName evidence="4">(salmon louse) hypothetical protein</fullName>
    </submittedName>
</protein>
<dbReference type="OrthoDB" id="6370339at2759"/>
<dbReference type="InterPro" id="IPR039361">
    <property type="entry name" value="Cyclin"/>
</dbReference>
<accession>A0A7R8CFH7</accession>
<evidence type="ECO:0000256" key="1">
    <source>
        <dbReference type="RuleBase" id="RU000383"/>
    </source>
</evidence>
<dbReference type="SMART" id="SM01332">
    <property type="entry name" value="Cyclin_C"/>
    <property type="match status" value="1"/>
</dbReference>